<dbReference type="Proteomes" id="UP001280121">
    <property type="component" value="Unassembled WGS sequence"/>
</dbReference>
<evidence type="ECO:0000313" key="2">
    <source>
        <dbReference type="EMBL" id="KAK2658387.1"/>
    </source>
</evidence>
<keyword evidence="3" id="KW-1185">Reference proteome</keyword>
<dbReference type="EMBL" id="JANJYI010000002">
    <property type="protein sequence ID" value="KAK2658387.1"/>
    <property type="molecule type" value="Genomic_DNA"/>
</dbReference>
<gene>
    <name evidence="2" type="ORF">Ddye_004920</name>
</gene>
<dbReference type="InterPro" id="IPR040256">
    <property type="entry name" value="At4g02000-like"/>
</dbReference>
<dbReference type="PANTHER" id="PTHR31286:SF167">
    <property type="entry name" value="OS09G0268800 PROTEIN"/>
    <property type="match status" value="1"/>
</dbReference>
<accession>A0AAD9XFJ7</accession>
<dbReference type="Pfam" id="PF14111">
    <property type="entry name" value="DUF4283"/>
    <property type="match status" value="1"/>
</dbReference>
<name>A0AAD9XFJ7_9ROSI</name>
<organism evidence="2 3">
    <name type="scientific">Dipteronia dyeriana</name>
    <dbReference type="NCBI Taxonomy" id="168575"/>
    <lineage>
        <taxon>Eukaryota</taxon>
        <taxon>Viridiplantae</taxon>
        <taxon>Streptophyta</taxon>
        <taxon>Embryophyta</taxon>
        <taxon>Tracheophyta</taxon>
        <taxon>Spermatophyta</taxon>
        <taxon>Magnoliopsida</taxon>
        <taxon>eudicotyledons</taxon>
        <taxon>Gunneridae</taxon>
        <taxon>Pentapetalae</taxon>
        <taxon>rosids</taxon>
        <taxon>malvids</taxon>
        <taxon>Sapindales</taxon>
        <taxon>Sapindaceae</taxon>
        <taxon>Hippocastanoideae</taxon>
        <taxon>Acereae</taxon>
        <taxon>Dipteronia</taxon>
    </lineage>
</organism>
<reference evidence="2" key="1">
    <citation type="journal article" date="2023" name="Plant J.">
        <title>Genome sequences and population genomics provide insights into the demographic history, inbreeding, and mutation load of two 'living fossil' tree species of Dipteronia.</title>
        <authorList>
            <person name="Feng Y."/>
            <person name="Comes H.P."/>
            <person name="Chen J."/>
            <person name="Zhu S."/>
            <person name="Lu R."/>
            <person name="Zhang X."/>
            <person name="Li P."/>
            <person name="Qiu J."/>
            <person name="Olsen K.M."/>
            <person name="Qiu Y."/>
        </authorList>
    </citation>
    <scope>NUCLEOTIDE SEQUENCE</scope>
    <source>
        <strain evidence="2">KIB01</strain>
    </source>
</reference>
<comment type="caution">
    <text evidence="2">The sequence shown here is derived from an EMBL/GenBank/DDBJ whole genome shotgun (WGS) entry which is preliminary data.</text>
</comment>
<evidence type="ECO:0000313" key="3">
    <source>
        <dbReference type="Proteomes" id="UP001280121"/>
    </source>
</evidence>
<protein>
    <recommendedName>
        <fullName evidence="1">DUF4283 domain-containing protein</fullName>
    </recommendedName>
</protein>
<dbReference type="AlphaFoldDB" id="A0AAD9XFJ7"/>
<proteinExistence type="predicted"/>
<sequence>MDQCFSFLVFSNGFLPSSHMSAVIAQLYENISITEEDGAVHKISEEVIKDGVDDVDRCLVGKVLSGKKVNREAFKGLIEQIWSPFGHVDVELVGDDIFMFYFINKEDRNRVWQRGLWHFGKSLIAIEKPVCTGNVTNLGFNKAEFWVQIHDIPILCMNRRTARWLAEQIREVVDILSESSAGESI</sequence>
<dbReference type="PANTHER" id="PTHR31286">
    <property type="entry name" value="GLYCINE-RICH CELL WALL STRUCTURAL PROTEIN 1.8-LIKE"/>
    <property type="match status" value="1"/>
</dbReference>
<evidence type="ECO:0000259" key="1">
    <source>
        <dbReference type="Pfam" id="PF14111"/>
    </source>
</evidence>
<feature type="domain" description="DUF4283" evidence="1">
    <location>
        <begin position="54"/>
        <end position="127"/>
    </location>
</feature>
<dbReference type="InterPro" id="IPR025558">
    <property type="entry name" value="DUF4283"/>
</dbReference>